<dbReference type="PROSITE" id="PS51257">
    <property type="entry name" value="PROKAR_LIPOPROTEIN"/>
    <property type="match status" value="1"/>
</dbReference>
<proteinExistence type="predicted"/>
<sequence length="171" mass="19073">MKSNWPMVTLMLISLLGCKANQESLQDYVQQVEQRASNEIQSLAPVMDFRAAVYSQRQARQPFVLPQAALVLDQPTVNRDCWQPAARRKNGKLERYPLSKLKLRGVMGSGGKISALIQTPQGNVLKIHKGQYIGLNNGKVMKVASNRLEIKETLPDGLGCWNTRTVTLALK</sequence>
<dbReference type="InterPro" id="IPR007446">
    <property type="entry name" value="PilP"/>
</dbReference>
<keyword evidence="2" id="KW-1185">Reference proteome</keyword>
<comment type="caution">
    <text evidence="1">The sequence shown here is derived from an EMBL/GenBank/DDBJ whole genome shotgun (WGS) entry which is preliminary data.</text>
</comment>
<dbReference type="EMBL" id="JAUEOZ010000001">
    <property type="protein sequence ID" value="MDN2480046.1"/>
    <property type="molecule type" value="Genomic_DNA"/>
</dbReference>
<dbReference type="Gene3D" id="2.30.30.830">
    <property type="match status" value="1"/>
</dbReference>
<dbReference type="PIRSF" id="PIRSF016481">
    <property type="entry name" value="Pilus_assembly_PilP"/>
    <property type="match status" value="1"/>
</dbReference>
<gene>
    <name evidence="1" type="ORF">QWJ08_01220</name>
</gene>
<evidence type="ECO:0000313" key="2">
    <source>
        <dbReference type="Proteomes" id="UP001169719"/>
    </source>
</evidence>
<organism evidence="1 2">
    <name type="scientific">Vibrio agarivorans</name>
    <dbReference type="NCBI Taxonomy" id="153622"/>
    <lineage>
        <taxon>Bacteria</taxon>
        <taxon>Pseudomonadati</taxon>
        <taxon>Pseudomonadota</taxon>
        <taxon>Gammaproteobacteria</taxon>
        <taxon>Vibrionales</taxon>
        <taxon>Vibrionaceae</taxon>
        <taxon>Vibrio</taxon>
    </lineage>
</organism>
<reference evidence="1" key="1">
    <citation type="submission" date="2024-05" db="EMBL/GenBank/DDBJ databases">
        <title>Genome Sequences of Four Agar- Degrading Marine Bacteria.</title>
        <authorList>
            <person name="Phillips E.K."/>
            <person name="Shaffer J.C."/>
            <person name="Henson M.W."/>
            <person name="Temperton B."/>
            <person name="Thrash C.J."/>
            <person name="Martin M.O."/>
        </authorList>
    </citation>
    <scope>NUCLEOTIDE SEQUENCE</scope>
    <source>
        <strain evidence="1">EKP203</strain>
    </source>
</reference>
<name>A0ABT7XW97_9VIBR</name>
<evidence type="ECO:0000313" key="1">
    <source>
        <dbReference type="EMBL" id="MDN2480046.1"/>
    </source>
</evidence>
<protein>
    <submittedName>
        <fullName evidence="1">Pilus assembly protein PilP</fullName>
    </submittedName>
</protein>
<dbReference type="Pfam" id="PF04351">
    <property type="entry name" value="PilP"/>
    <property type="match status" value="1"/>
</dbReference>
<accession>A0ABT7XW97</accession>
<dbReference type="RefSeq" id="WP_289960365.1">
    <property type="nucleotide sequence ID" value="NZ_JAUEOZ010000001.1"/>
</dbReference>
<dbReference type="Proteomes" id="UP001169719">
    <property type="component" value="Unassembled WGS sequence"/>
</dbReference>